<dbReference type="InterPro" id="IPR036318">
    <property type="entry name" value="FAD-bd_PCMH-like_sf"/>
</dbReference>
<dbReference type="OrthoDB" id="9783813at2"/>
<feature type="domain" description="FAD-binding PCMH-type" evidence="4">
    <location>
        <begin position="2"/>
        <end position="222"/>
    </location>
</feature>
<dbReference type="SUPFAM" id="SSF55447">
    <property type="entry name" value="CO dehydrogenase flavoprotein C-terminal domain-like"/>
    <property type="match status" value="1"/>
</dbReference>
<name>A0A2S9YVX8_9BACT</name>
<dbReference type="EMBL" id="PVNL01000030">
    <property type="protein sequence ID" value="PRQ09246.1"/>
    <property type="molecule type" value="Genomic_DNA"/>
</dbReference>
<keyword evidence="2" id="KW-0274">FAD</keyword>
<dbReference type="InterPro" id="IPR005107">
    <property type="entry name" value="CO_DH_flav_C"/>
</dbReference>
<dbReference type="SUPFAM" id="SSF56176">
    <property type="entry name" value="FAD-binding/transporter-associated domain-like"/>
    <property type="match status" value="1"/>
</dbReference>
<gene>
    <name evidence="5" type="primary">hcrB_2</name>
    <name evidence="5" type="ORF">ENSA7_12360</name>
</gene>
<evidence type="ECO:0000259" key="4">
    <source>
        <dbReference type="PROSITE" id="PS51387"/>
    </source>
</evidence>
<evidence type="ECO:0000313" key="6">
    <source>
        <dbReference type="Proteomes" id="UP000238823"/>
    </source>
</evidence>
<keyword evidence="1" id="KW-0285">Flavoprotein</keyword>
<protein>
    <submittedName>
        <fullName evidence="5">4-hydroxybenzoyl-CoA reductase subunit beta</fullName>
        <ecNumber evidence="5">1.3.7.9</ecNumber>
    </submittedName>
</protein>
<proteinExistence type="predicted"/>
<dbReference type="InterPro" id="IPR016166">
    <property type="entry name" value="FAD-bd_PCMH"/>
</dbReference>
<dbReference type="Proteomes" id="UP000238823">
    <property type="component" value="Unassembled WGS sequence"/>
</dbReference>
<evidence type="ECO:0000256" key="1">
    <source>
        <dbReference type="ARBA" id="ARBA00022630"/>
    </source>
</evidence>
<dbReference type="Pfam" id="PF03450">
    <property type="entry name" value="CO_deh_flav_C"/>
    <property type="match status" value="1"/>
</dbReference>
<dbReference type="PANTHER" id="PTHR42659">
    <property type="entry name" value="XANTHINE DEHYDROGENASE SUBUNIT C-RELATED"/>
    <property type="match status" value="1"/>
</dbReference>
<evidence type="ECO:0000256" key="2">
    <source>
        <dbReference type="ARBA" id="ARBA00022827"/>
    </source>
</evidence>
<dbReference type="InterPro" id="IPR016167">
    <property type="entry name" value="FAD-bd_PCMH_sub1"/>
</dbReference>
<dbReference type="Pfam" id="PF00941">
    <property type="entry name" value="FAD_binding_5"/>
    <property type="match status" value="1"/>
</dbReference>
<dbReference type="PANTHER" id="PTHR42659:SF2">
    <property type="entry name" value="XANTHINE DEHYDROGENASE SUBUNIT C-RELATED"/>
    <property type="match status" value="1"/>
</dbReference>
<dbReference type="EC" id="1.3.7.9" evidence="5"/>
<dbReference type="Gene3D" id="3.30.43.10">
    <property type="entry name" value="Uridine Diphospho-n-acetylenolpyruvylglucosamine Reductase, domain 2"/>
    <property type="match status" value="1"/>
</dbReference>
<accession>A0A2S9YVX8</accession>
<dbReference type="InterPro" id="IPR002346">
    <property type="entry name" value="Mopterin_DH_FAD-bd"/>
</dbReference>
<dbReference type="PROSITE" id="PS51387">
    <property type="entry name" value="FAD_PCMH"/>
    <property type="match status" value="1"/>
</dbReference>
<dbReference type="InterPro" id="IPR051312">
    <property type="entry name" value="Diverse_Substr_Oxidored"/>
</dbReference>
<dbReference type="Gene3D" id="3.30.390.50">
    <property type="entry name" value="CO dehydrogenase flavoprotein, C-terminal domain"/>
    <property type="match status" value="1"/>
</dbReference>
<dbReference type="InterPro" id="IPR016169">
    <property type="entry name" value="FAD-bd_PCMH_sub2"/>
</dbReference>
<dbReference type="Gene3D" id="3.30.465.10">
    <property type="match status" value="2"/>
</dbReference>
<dbReference type="InterPro" id="IPR036683">
    <property type="entry name" value="CO_DH_flav_C_dom_sf"/>
</dbReference>
<comment type="caution">
    <text evidence="5">The sequence shown here is derived from an EMBL/GenBank/DDBJ whole genome shotgun (WGS) entry which is preliminary data.</text>
</comment>
<dbReference type="GO" id="GO:0071949">
    <property type="term" value="F:FAD binding"/>
    <property type="evidence" value="ECO:0007669"/>
    <property type="project" value="InterPro"/>
</dbReference>
<keyword evidence="3 5" id="KW-0560">Oxidoreductase</keyword>
<dbReference type="AlphaFoldDB" id="A0A2S9YVX8"/>
<dbReference type="RefSeq" id="WP_106088274.1">
    <property type="nucleotide sequence ID" value="NZ_PVNL01000030.1"/>
</dbReference>
<evidence type="ECO:0000256" key="3">
    <source>
        <dbReference type="ARBA" id="ARBA00023002"/>
    </source>
</evidence>
<evidence type="ECO:0000313" key="5">
    <source>
        <dbReference type="EMBL" id="PRQ09246.1"/>
    </source>
</evidence>
<dbReference type="SMART" id="SM01092">
    <property type="entry name" value="CO_deh_flav_C"/>
    <property type="match status" value="1"/>
</dbReference>
<sequence>MLRLPQFGVALPSNVDAVVALLRDNPGARIVAGGTDILPNLKHRLDEPGMLISLAQVSELRSIAKLAHEGREVVEIGAGNTLTRVSEDPLVRELFPSLATAAGLVASPLIRNMGTLGGNVNLDTRCRYVNQTKFWREALGGGCLKSEGNVCFVVPGGRNCVAAMSSDCVPVLISLGAEIVLAGPEGQRVVPAAKYFKADGLRHTVRDDAELTTKLRVPVPTTPRRSAYAKWTVRKSIDFPLVSVALRFDLKSDSVDAPVTELVVVAGVLGAKPRVIAKLDDVIGKPLSDPALSRIVCAAVGKQCKPLENVPYEAPYRRRMFEVFTRRAIAELVAAG</sequence>
<dbReference type="GO" id="GO:0016491">
    <property type="term" value="F:oxidoreductase activity"/>
    <property type="evidence" value="ECO:0007669"/>
    <property type="project" value="UniProtKB-KW"/>
</dbReference>
<reference evidence="5 6" key="1">
    <citation type="submission" date="2018-03" db="EMBL/GenBank/DDBJ databases">
        <title>Draft Genome Sequences of the Obligatory Marine Myxobacteria Enhygromyxa salina SWB007.</title>
        <authorList>
            <person name="Poehlein A."/>
            <person name="Moghaddam J.A."/>
            <person name="Harms H."/>
            <person name="Alanjari M."/>
            <person name="Koenig G.M."/>
            <person name="Daniel R."/>
            <person name="Schaeberle T.F."/>
        </authorList>
    </citation>
    <scope>NUCLEOTIDE SEQUENCE [LARGE SCALE GENOMIC DNA]</scope>
    <source>
        <strain evidence="5 6">SWB007</strain>
    </source>
</reference>
<organism evidence="5 6">
    <name type="scientific">Enhygromyxa salina</name>
    <dbReference type="NCBI Taxonomy" id="215803"/>
    <lineage>
        <taxon>Bacteria</taxon>
        <taxon>Pseudomonadati</taxon>
        <taxon>Myxococcota</taxon>
        <taxon>Polyangia</taxon>
        <taxon>Nannocystales</taxon>
        <taxon>Nannocystaceae</taxon>
        <taxon>Enhygromyxa</taxon>
    </lineage>
</organism>